<dbReference type="Gene3D" id="3.40.140.10">
    <property type="entry name" value="Cytidine Deaminase, domain 2"/>
    <property type="match status" value="1"/>
</dbReference>
<sequence length="584" mass="66733">MWGYMKTQKFVSELFLENGQFILVGLTGRTGSGCTTAASILESNETVFPDVDKLTDFYSGLDLQRYKIVKDFTESHWEAFYSIKVSDLLSVYLLAMSHDELVQFIVSSTTDSIDKDKLNKILHDGAFSKTQLRKKKAKILRELIDHSQELDLDYLDVTNIRKTLHLVRFFTNKFKKELNEINTGLYVSTYQAAGKSIRRIGEIKTKFDTEEFRPKSVFHLPETINRVIKLIRKSQNGKALVVIDAIRNPYEAKFFKDRYAAFHLVSINAPDEHRKKYLQKLHKFSSERIKHIDDIESGKGDKDNQYKHLTNPNVTKRIEISDIHLFNPKNEFDNNNILKAQLAWYIALMKHPGLITPTAMERVMQVAYTVKLNSGCISRQVGAVVTDNDNSIKSVGWNDVAKGQMPCSMRSLDGVINDFDSKVYSSYERNDALFRKKAKGNLIKFRSIESSSEIFKGRNLSYCFKDVHNSLDDDKKGNQVHTRALHAEENAFLQLAKYGGVGVQGGKLYTTASPCELCAKKAYQLQVAEIIFIDPYPGIAQEHIINIGSNPPKLIQFRGAIGKSYHRLYEQIIPMKDELDYLLM</sequence>
<reference evidence="3" key="1">
    <citation type="journal article" date="2011" name="J. Microbiol. Methods">
        <title>Expansion of the known Klebsiella pneumoniae species gene pool by characterization of novel alien DNA islands integrated into tmRNA gene sites.</title>
        <authorList>
            <person name="Zhang J."/>
            <person name="van Aartsen J.J."/>
            <person name="Jiang X."/>
            <person name="Shao Y."/>
            <person name="Tai C."/>
            <person name="He X."/>
            <person name="Tan Z."/>
            <person name="Deng Z."/>
            <person name="Jia S."/>
            <person name="Rajakumar K."/>
            <person name="Ou H.Y."/>
        </authorList>
    </citation>
    <scope>NUCLEOTIDE SEQUENCE</scope>
</reference>
<evidence type="ECO:0000256" key="1">
    <source>
        <dbReference type="ARBA" id="ARBA00022801"/>
    </source>
</evidence>
<dbReference type="PANTHER" id="PTHR11086:SF18">
    <property type="entry name" value="DEOXYCYTIDYLATE DEAMINASE"/>
    <property type="match status" value="1"/>
</dbReference>
<organism evidence="3">
    <name type="scientific">Klebsiella pneumoniae subsp. pneumoniae</name>
    <dbReference type="NCBI Taxonomy" id="72407"/>
    <lineage>
        <taxon>Bacteria</taxon>
        <taxon>Pseudomonadati</taxon>
        <taxon>Pseudomonadota</taxon>
        <taxon>Gammaproteobacteria</taxon>
        <taxon>Enterobacterales</taxon>
        <taxon>Enterobacteriaceae</taxon>
        <taxon>Klebsiella/Raoultella group</taxon>
        <taxon>Klebsiella</taxon>
        <taxon>Klebsiella pneumoniae complex</taxon>
    </lineage>
</organism>
<dbReference type="PANTHER" id="PTHR11086">
    <property type="entry name" value="DEOXYCYTIDYLATE DEAMINASE-RELATED"/>
    <property type="match status" value="1"/>
</dbReference>
<dbReference type="EMBL" id="HM236456">
    <property type="protein sequence ID" value="ADR67050.1"/>
    <property type="molecule type" value="Genomic_DNA"/>
</dbReference>
<keyword evidence="1" id="KW-0378">Hydrolase</keyword>
<dbReference type="InterPro" id="IPR027417">
    <property type="entry name" value="P-loop_NTPase"/>
</dbReference>
<protein>
    <submittedName>
        <fullName evidence="3">CMP/dCMP deaminase zinc-binding</fullName>
    </submittedName>
</protein>
<accession>E5F8Y8</accession>
<feature type="domain" description="CMP/dCMP-type deaminase" evidence="2">
    <location>
        <begin position="360"/>
        <end position="532"/>
    </location>
</feature>
<name>E5F8Y8_KLEPN</name>
<dbReference type="NCBIfam" id="NF041025">
    <property type="entry name" value="antiphage_deaminase"/>
    <property type="match status" value="1"/>
</dbReference>
<dbReference type="GO" id="GO:0004132">
    <property type="term" value="F:dCMP deaminase activity"/>
    <property type="evidence" value="ECO:0007669"/>
    <property type="project" value="TreeGrafter"/>
</dbReference>
<proteinExistence type="predicted"/>
<evidence type="ECO:0000313" key="3">
    <source>
        <dbReference type="EMBL" id="ADR67050.1"/>
    </source>
</evidence>
<dbReference type="SUPFAM" id="SSF53927">
    <property type="entry name" value="Cytidine deaminase-like"/>
    <property type="match status" value="1"/>
</dbReference>
<dbReference type="AlphaFoldDB" id="E5F8Y8"/>
<evidence type="ECO:0000259" key="2">
    <source>
        <dbReference type="Pfam" id="PF00383"/>
    </source>
</evidence>
<dbReference type="InterPro" id="IPR002125">
    <property type="entry name" value="CMP_dCMP_dom"/>
</dbReference>
<dbReference type="Gene3D" id="3.40.50.300">
    <property type="entry name" value="P-loop containing nucleotide triphosphate hydrolases"/>
    <property type="match status" value="1"/>
</dbReference>
<dbReference type="GO" id="GO:0005737">
    <property type="term" value="C:cytoplasm"/>
    <property type="evidence" value="ECO:0007669"/>
    <property type="project" value="TreeGrafter"/>
</dbReference>
<dbReference type="InterPro" id="IPR016193">
    <property type="entry name" value="Cytidine_deaminase-like"/>
</dbReference>
<dbReference type="InterPro" id="IPR015517">
    <property type="entry name" value="dCMP_deaminase-rel"/>
</dbReference>
<dbReference type="Pfam" id="PF00383">
    <property type="entry name" value="dCMP_cyt_deam_1"/>
    <property type="match status" value="1"/>
</dbReference>